<proteinExistence type="predicted"/>
<evidence type="ECO:0000313" key="2">
    <source>
        <dbReference type="Proteomes" id="UP000594262"/>
    </source>
</evidence>
<dbReference type="AlphaFoldDB" id="A0A7M5XF83"/>
<evidence type="ECO:0000313" key="1">
    <source>
        <dbReference type="EnsemblMetazoa" id="CLYHEMP022488.1"/>
    </source>
</evidence>
<dbReference type="Proteomes" id="UP000594262">
    <property type="component" value="Unplaced"/>
</dbReference>
<keyword evidence="2" id="KW-1185">Reference proteome</keyword>
<organism evidence="1 2">
    <name type="scientific">Clytia hemisphaerica</name>
    <dbReference type="NCBI Taxonomy" id="252671"/>
    <lineage>
        <taxon>Eukaryota</taxon>
        <taxon>Metazoa</taxon>
        <taxon>Cnidaria</taxon>
        <taxon>Hydrozoa</taxon>
        <taxon>Hydroidolina</taxon>
        <taxon>Leptothecata</taxon>
        <taxon>Obeliida</taxon>
        <taxon>Clytiidae</taxon>
        <taxon>Clytia</taxon>
    </lineage>
</organism>
<name>A0A7M5XF83_9CNID</name>
<dbReference type="InterPro" id="IPR011992">
    <property type="entry name" value="EF-hand-dom_pair"/>
</dbReference>
<evidence type="ECO:0008006" key="3">
    <source>
        <dbReference type="Google" id="ProtNLM"/>
    </source>
</evidence>
<sequence>MFDSETMEDVMNRFSDPLTDDITTDELQQIFFVMYPSNCLRREHFTEAVKTICDDNVCHRLDFQNVLRELIRRMELREMIFWDFELLDGENQGCITLSDARMLFQQTLGATHFEKYWQNFEEKRLKNSSNKNTVSFEEIEIILCAAVPE</sequence>
<protein>
    <recommendedName>
        <fullName evidence="3">EF-hand domain-containing protein</fullName>
    </recommendedName>
</protein>
<accession>A0A7M5XF83</accession>
<reference evidence="1" key="1">
    <citation type="submission" date="2021-01" db="UniProtKB">
        <authorList>
            <consortium name="EnsemblMetazoa"/>
        </authorList>
    </citation>
    <scope>IDENTIFICATION</scope>
</reference>
<dbReference type="EnsemblMetazoa" id="CLYHEMT022488.1">
    <property type="protein sequence ID" value="CLYHEMP022488.1"/>
    <property type="gene ID" value="CLYHEMG022488"/>
</dbReference>
<dbReference type="SUPFAM" id="SSF47473">
    <property type="entry name" value="EF-hand"/>
    <property type="match status" value="1"/>
</dbReference>